<proteinExistence type="predicted"/>
<name>A0A9J6D5M1_RHIMP</name>
<dbReference type="PANTHER" id="PTHR33198:SF20">
    <property type="entry name" value="RETROTRANSPOSON GAG DOMAIN-CONTAINING PROTEIN"/>
    <property type="match status" value="1"/>
</dbReference>
<protein>
    <recommendedName>
        <fullName evidence="3">Tick transposon</fullName>
    </recommendedName>
</protein>
<sequence length="186" mass="21303">MHSLRLSGTLNTTGEASKNWQAFKQRFQVFLAASEPSKKKRSLSSKSGLLLSVAGEDAIEIFHTLNFKEDEDKTDYATAIEKFDEYFTLRTNKEHERNVCRKRIQSQGEPSEHFLRDLNTQARACNCGTLLDSVVRDHIVYGINDDKVREKLLMDCELTLQKAEHVCKAPKHQRFAKKPGNEDESK</sequence>
<dbReference type="EMBL" id="JABSTU010000011">
    <property type="protein sequence ID" value="KAH8009338.1"/>
    <property type="molecule type" value="Genomic_DNA"/>
</dbReference>
<evidence type="ECO:0000313" key="1">
    <source>
        <dbReference type="EMBL" id="KAH8009338.1"/>
    </source>
</evidence>
<evidence type="ECO:0000313" key="2">
    <source>
        <dbReference type="Proteomes" id="UP000821866"/>
    </source>
</evidence>
<organism evidence="1 2">
    <name type="scientific">Rhipicephalus microplus</name>
    <name type="common">Cattle tick</name>
    <name type="synonym">Boophilus microplus</name>
    <dbReference type="NCBI Taxonomy" id="6941"/>
    <lineage>
        <taxon>Eukaryota</taxon>
        <taxon>Metazoa</taxon>
        <taxon>Ecdysozoa</taxon>
        <taxon>Arthropoda</taxon>
        <taxon>Chelicerata</taxon>
        <taxon>Arachnida</taxon>
        <taxon>Acari</taxon>
        <taxon>Parasitiformes</taxon>
        <taxon>Ixodida</taxon>
        <taxon>Ixodoidea</taxon>
        <taxon>Ixodidae</taxon>
        <taxon>Rhipicephalinae</taxon>
        <taxon>Rhipicephalus</taxon>
        <taxon>Boophilus</taxon>
    </lineage>
</organism>
<reference evidence="1" key="2">
    <citation type="submission" date="2021-09" db="EMBL/GenBank/DDBJ databases">
        <authorList>
            <person name="Jia N."/>
            <person name="Wang J."/>
            <person name="Shi W."/>
            <person name="Du L."/>
            <person name="Sun Y."/>
            <person name="Zhan W."/>
            <person name="Jiang J."/>
            <person name="Wang Q."/>
            <person name="Zhang B."/>
            <person name="Ji P."/>
            <person name="Sakyi L.B."/>
            <person name="Cui X."/>
            <person name="Yuan T."/>
            <person name="Jiang B."/>
            <person name="Yang W."/>
            <person name="Lam T.T.-Y."/>
            <person name="Chang Q."/>
            <person name="Ding S."/>
            <person name="Wang X."/>
            <person name="Zhu J."/>
            <person name="Ruan X."/>
            <person name="Zhao L."/>
            <person name="Wei J."/>
            <person name="Que T."/>
            <person name="Du C."/>
            <person name="Cheng J."/>
            <person name="Dai P."/>
            <person name="Han X."/>
            <person name="Huang E."/>
            <person name="Gao Y."/>
            <person name="Liu J."/>
            <person name="Shao H."/>
            <person name="Ye R."/>
            <person name="Li L."/>
            <person name="Wei W."/>
            <person name="Wang X."/>
            <person name="Wang C."/>
            <person name="Huo Q."/>
            <person name="Li W."/>
            <person name="Guo W."/>
            <person name="Chen H."/>
            <person name="Chen S."/>
            <person name="Zhou L."/>
            <person name="Zhou L."/>
            <person name="Ni X."/>
            <person name="Tian J."/>
            <person name="Zhou Y."/>
            <person name="Sheng Y."/>
            <person name="Liu T."/>
            <person name="Pan Y."/>
            <person name="Xia L."/>
            <person name="Li J."/>
            <person name="Zhao F."/>
            <person name="Cao W."/>
        </authorList>
    </citation>
    <scope>NUCLEOTIDE SEQUENCE</scope>
    <source>
        <strain evidence="1">Rmic-2018</strain>
        <tissue evidence="1">Larvae</tissue>
    </source>
</reference>
<dbReference type="AlphaFoldDB" id="A0A9J6D5M1"/>
<accession>A0A9J6D5M1</accession>
<reference evidence="1" key="1">
    <citation type="journal article" date="2020" name="Cell">
        <title>Large-Scale Comparative Analyses of Tick Genomes Elucidate Their Genetic Diversity and Vector Capacities.</title>
        <authorList>
            <consortium name="Tick Genome and Microbiome Consortium (TIGMIC)"/>
            <person name="Jia N."/>
            <person name="Wang J."/>
            <person name="Shi W."/>
            <person name="Du L."/>
            <person name="Sun Y."/>
            <person name="Zhan W."/>
            <person name="Jiang J.F."/>
            <person name="Wang Q."/>
            <person name="Zhang B."/>
            <person name="Ji P."/>
            <person name="Bell-Sakyi L."/>
            <person name="Cui X.M."/>
            <person name="Yuan T.T."/>
            <person name="Jiang B.G."/>
            <person name="Yang W.F."/>
            <person name="Lam T.T."/>
            <person name="Chang Q.C."/>
            <person name="Ding S.J."/>
            <person name="Wang X.J."/>
            <person name="Zhu J.G."/>
            <person name="Ruan X.D."/>
            <person name="Zhao L."/>
            <person name="Wei J.T."/>
            <person name="Ye R.Z."/>
            <person name="Que T.C."/>
            <person name="Du C.H."/>
            <person name="Zhou Y.H."/>
            <person name="Cheng J.X."/>
            <person name="Dai P.F."/>
            <person name="Guo W.B."/>
            <person name="Han X.H."/>
            <person name="Huang E.J."/>
            <person name="Li L.F."/>
            <person name="Wei W."/>
            <person name="Gao Y.C."/>
            <person name="Liu J.Z."/>
            <person name="Shao H.Z."/>
            <person name="Wang X."/>
            <person name="Wang C.C."/>
            <person name="Yang T.C."/>
            <person name="Huo Q.B."/>
            <person name="Li W."/>
            <person name="Chen H.Y."/>
            <person name="Chen S.E."/>
            <person name="Zhou L.G."/>
            <person name="Ni X.B."/>
            <person name="Tian J.H."/>
            <person name="Sheng Y."/>
            <person name="Liu T."/>
            <person name="Pan Y.S."/>
            <person name="Xia L.Y."/>
            <person name="Li J."/>
            <person name="Zhao F."/>
            <person name="Cao W.C."/>
        </authorList>
    </citation>
    <scope>NUCLEOTIDE SEQUENCE</scope>
    <source>
        <strain evidence="1">Rmic-2018</strain>
    </source>
</reference>
<evidence type="ECO:0008006" key="3">
    <source>
        <dbReference type="Google" id="ProtNLM"/>
    </source>
</evidence>
<dbReference type="PANTHER" id="PTHR33198">
    <property type="entry name" value="ANK_REP_REGION DOMAIN-CONTAINING PROTEIN-RELATED"/>
    <property type="match status" value="1"/>
</dbReference>
<dbReference type="Proteomes" id="UP000821866">
    <property type="component" value="Chromosome 9"/>
</dbReference>
<gene>
    <name evidence="1" type="ORF">HPB51_015661</name>
</gene>
<comment type="caution">
    <text evidence="1">The sequence shown here is derived from an EMBL/GenBank/DDBJ whole genome shotgun (WGS) entry which is preliminary data.</text>
</comment>
<dbReference type="VEuPathDB" id="VectorBase:LOC119176259"/>
<keyword evidence="2" id="KW-1185">Reference proteome</keyword>